<dbReference type="Gene3D" id="6.20.220.10">
    <property type="entry name" value="ClpX chaperone, C4-type zinc finger domain"/>
    <property type="match status" value="1"/>
</dbReference>
<dbReference type="Pfam" id="PF06689">
    <property type="entry name" value="zf-C4_ClpX"/>
    <property type="match status" value="1"/>
</dbReference>
<dbReference type="InterPro" id="IPR003959">
    <property type="entry name" value="ATPase_AAA_core"/>
</dbReference>
<protein>
    <recommendedName>
        <fullName evidence="4">ClpX-type ZB domain-containing protein</fullName>
    </recommendedName>
</protein>
<dbReference type="GO" id="GO:0016887">
    <property type="term" value="F:ATP hydrolysis activity"/>
    <property type="evidence" value="ECO:0007669"/>
    <property type="project" value="InterPro"/>
</dbReference>
<feature type="domain" description="ClpX-type ZB" evidence="4">
    <location>
        <begin position="1"/>
        <end position="52"/>
    </location>
</feature>
<dbReference type="AlphaFoldDB" id="A0A382R9J1"/>
<keyword evidence="1" id="KW-0479">Metal-binding</keyword>
<dbReference type="InterPro" id="IPR050052">
    <property type="entry name" value="ATP-dep_Clp_protease_ClpX"/>
</dbReference>
<proteinExistence type="predicted"/>
<sequence length="304" mass="33433">MTDEQEKSLSCSFCGKHREDVEKLIAGPGVYICNECVTISYEIIEKEEKESRLETSLDEVLIPKEIHALLNEYIIGQEETKLLLSTCAYNHYKRINSAQSTNLEKSNIILIGPTGTGKTLFAKTLANILSVPFAIADATTLTEAGYVGEDVESVLERLLGLANFDISLAEKGIVFIDEIDKKARKSEGQTSTRDVGGEGVQQALLRLIEGTTTKVRISTGKKLIGPDEFVDFDTSNVLFIVGGSFIGLEETIANRIKKKSSIGFGSELVGEELRQKILKYVRPDDIIKYGLIPELVGRLPIVTT</sequence>
<dbReference type="InterPro" id="IPR004487">
    <property type="entry name" value="Clp_protease_ATP-bd_su_ClpX"/>
</dbReference>
<dbReference type="InterPro" id="IPR059188">
    <property type="entry name" value="Znf_CLPX-like"/>
</dbReference>
<dbReference type="Pfam" id="PF07724">
    <property type="entry name" value="AAA_2"/>
    <property type="match status" value="1"/>
</dbReference>
<dbReference type="SUPFAM" id="SSF57716">
    <property type="entry name" value="Glucocorticoid receptor-like (DNA-binding domain)"/>
    <property type="match status" value="1"/>
</dbReference>
<evidence type="ECO:0000256" key="3">
    <source>
        <dbReference type="ARBA" id="ARBA00023186"/>
    </source>
</evidence>
<dbReference type="InterPro" id="IPR038366">
    <property type="entry name" value="Znf_CppX_C4_sf"/>
</dbReference>
<dbReference type="SMART" id="SM00994">
    <property type="entry name" value="zf-C4_ClpX"/>
    <property type="match status" value="1"/>
</dbReference>
<dbReference type="PANTHER" id="PTHR48102:SF7">
    <property type="entry name" value="ATP-DEPENDENT CLP PROTEASE ATP-BINDING SUBUNIT CLPX-LIKE, MITOCHONDRIAL"/>
    <property type="match status" value="1"/>
</dbReference>
<name>A0A382R9J1_9ZZZZ</name>
<gene>
    <name evidence="5" type="ORF">METZ01_LOCUS346864</name>
</gene>
<dbReference type="SUPFAM" id="SSF52540">
    <property type="entry name" value="P-loop containing nucleoside triphosphate hydrolases"/>
    <property type="match status" value="1"/>
</dbReference>
<dbReference type="InterPro" id="IPR027417">
    <property type="entry name" value="P-loop_NTPase"/>
</dbReference>
<dbReference type="NCBIfam" id="TIGR00382">
    <property type="entry name" value="clpX"/>
    <property type="match status" value="1"/>
</dbReference>
<evidence type="ECO:0000256" key="1">
    <source>
        <dbReference type="ARBA" id="ARBA00022723"/>
    </source>
</evidence>
<dbReference type="SMART" id="SM00382">
    <property type="entry name" value="AAA"/>
    <property type="match status" value="1"/>
</dbReference>
<feature type="non-terminal residue" evidence="5">
    <location>
        <position position="304"/>
    </location>
</feature>
<dbReference type="GO" id="GO:0005524">
    <property type="term" value="F:ATP binding"/>
    <property type="evidence" value="ECO:0007669"/>
    <property type="project" value="InterPro"/>
</dbReference>
<evidence type="ECO:0000256" key="2">
    <source>
        <dbReference type="ARBA" id="ARBA00022833"/>
    </source>
</evidence>
<evidence type="ECO:0000259" key="4">
    <source>
        <dbReference type="PROSITE" id="PS51902"/>
    </source>
</evidence>
<keyword evidence="3" id="KW-0143">Chaperone</keyword>
<dbReference type="EMBL" id="UINC01119878">
    <property type="protein sequence ID" value="SVC94010.1"/>
    <property type="molecule type" value="Genomic_DNA"/>
</dbReference>
<dbReference type="PANTHER" id="PTHR48102">
    <property type="entry name" value="ATP-DEPENDENT CLP PROTEASE ATP-BINDING SUBUNIT CLPX-LIKE, MITOCHONDRIAL-RELATED"/>
    <property type="match status" value="1"/>
</dbReference>
<dbReference type="GO" id="GO:0008270">
    <property type="term" value="F:zinc ion binding"/>
    <property type="evidence" value="ECO:0007669"/>
    <property type="project" value="InterPro"/>
</dbReference>
<keyword evidence="2" id="KW-0862">Zinc</keyword>
<dbReference type="InterPro" id="IPR003593">
    <property type="entry name" value="AAA+_ATPase"/>
</dbReference>
<dbReference type="GO" id="GO:0051603">
    <property type="term" value="P:proteolysis involved in protein catabolic process"/>
    <property type="evidence" value="ECO:0007669"/>
    <property type="project" value="TreeGrafter"/>
</dbReference>
<reference evidence="5" key="1">
    <citation type="submission" date="2018-05" db="EMBL/GenBank/DDBJ databases">
        <authorList>
            <person name="Lanie J.A."/>
            <person name="Ng W.-L."/>
            <person name="Kazmierczak K.M."/>
            <person name="Andrzejewski T.M."/>
            <person name="Davidsen T.M."/>
            <person name="Wayne K.J."/>
            <person name="Tettelin H."/>
            <person name="Glass J.I."/>
            <person name="Rusch D."/>
            <person name="Podicherti R."/>
            <person name="Tsui H.-C.T."/>
            <person name="Winkler M.E."/>
        </authorList>
    </citation>
    <scope>NUCLEOTIDE SEQUENCE</scope>
</reference>
<dbReference type="InterPro" id="IPR010603">
    <property type="entry name" value="Znf_CppX_C4"/>
</dbReference>
<evidence type="ECO:0000313" key="5">
    <source>
        <dbReference type="EMBL" id="SVC94010.1"/>
    </source>
</evidence>
<organism evidence="5">
    <name type="scientific">marine metagenome</name>
    <dbReference type="NCBI Taxonomy" id="408172"/>
    <lineage>
        <taxon>unclassified sequences</taxon>
        <taxon>metagenomes</taxon>
        <taxon>ecological metagenomes</taxon>
    </lineage>
</organism>
<dbReference type="PROSITE" id="PS51902">
    <property type="entry name" value="CLPX_ZB"/>
    <property type="match status" value="1"/>
</dbReference>
<dbReference type="GO" id="GO:0046983">
    <property type="term" value="F:protein dimerization activity"/>
    <property type="evidence" value="ECO:0007669"/>
    <property type="project" value="InterPro"/>
</dbReference>
<dbReference type="NCBIfam" id="NF003745">
    <property type="entry name" value="PRK05342.1"/>
    <property type="match status" value="1"/>
</dbReference>
<dbReference type="GO" id="GO:0140662">
    <property type="term" value="F:ATP-dependent protein folding chaperone"/>
    <property type="evidence" value="ECO:0007669"/>
    <property type="project" value="InterPro"/>
</dbReference>
<dbReference type="GO" id="GO:0051082">
    <property type="term" value="F:unfolded protein binding"/>
    <property type="evidence" value="ECO:0007669"/>
    <property type="project" value="InterPro"/>
</dbReference>
<dbReference type="GO" id="GO:0051301">
    <property type="term" value="P:cell division"/>
    <property type="evidence" value="ECO:0007669"/>
    <property type="project" value="TreeGrafter"/>
</dbReference>
<dbReference type="GO" id="GO:0009376">
    <property type="term" value="C:HslUV protease complex"/>
    <property type="evidence" value="ECO:0007669"/>
    <property type="project" value="TreeGrafter"/>
</dbReference>
<dbReference type="Gene3D" id="3.40.50.300">
    <property type="entry name" value="P-loop containing nucleotide triphosphate hydrolases"/>
    <property type="match status" value="1"/>
</dbReference>
<accession>A0A382R9J1</accession>